<evidence type="ECO:0000259" key="6">
    <source>
        <dbReference type="SMART" id="SM00642"/>
    </source>
</evidence>
<sequence length="495" mass="56116">MMKRAIVLILIILMALPLGIQVSAAEESHPWQEESVYRIQVDRFMNGTNENDQTVSPEDPEAYHGGDLQGVIDQLGYIKELGFTAIELSPIVSNSEDGAHGFAVDDFRAVEERFGTMEKAKELVEEAHSKDLKVILDFPISYASNEHPWMEDESKDGWFLNEEEWVPTNVWQEGLPELDTSVPDVRKYLVDAASFWVNETGVDGLRLAASPNVDTAFYQSMAKEVQSPDFFLFSNTKPDPETVTEGYLDGFSDQRYQQEIRKSFAQFDRPLNELYSLYEQNEELYSEGVPVHAIDDGTDARFTHLAVKEGQNPVTRWKLALTYLFTSPGVPVMNYGTEVPLDDGGTLGDIRMMNFKMSDEQIEERIENLTSMRKQFKALTHGDYQLLHKEDGFAVFKRTYEGESVVVAVNNSSETKVMKMENMEEGQQLRGLLQDGMVRQQKDGTYRLGMERETADVFIVEEDTGYNWLFIGFVGGVLSLFVIGVTAVSIKNRKE</sequence>
<feature type="transmembrane region" description="Helical" evidence="4">
    <location>
        <begin position="468"/>
        <end position="490"/>
    </location>
</feature>
<evidence type="ECO:0000256" key="3">
    <source>
        <dbReference type="ARBA" id="ARBA00022729"/>
    </source>
</evidence>
<dbReference type="InterPro" id="IPR017853">
    <property type="entry name" value="GH"/>
</dbReference>
<evidence type="ECO:0000256" key="4">
    <source>
        <dbReference type="SAM" id="Phobius"/>
    </source>
</evidence>
<evidence type="ECO:0000256" key="2">
    <source>
        <dbReference type="ARBA" id="ARBA00022723"/>
    </source>
</evidence>
<organism evidence="7 8">
    <name type="scientific">Halobacillus salinus</name>
    <dbReference type="NCBI Taxonomy" id="192814"/>
    <lineage>
        <taxon>Bacteria</taxon>
        <taxon>Bacillati</taxon>
        <taxon>Bacillota</taxon>
        <taxon>Bacilli</taxon>
        <taxon>Bacillales</taxon>
        <taxon>Bacillaceae</taxon>
        <taxon>Halobacillus</taxon>
    </lineage>
</organism>
<evidence type="ECO:0000313" key="8">
    <source>
        <dbReference type="Proteomes" id="UP000297982"/>
    </source>
</evidence>
<keyword evidence="4" id="KW-0812">Transmembrane</keyword>
<protein>
    <submittedName>
        <fullName evidence="7">Alpha-amlyase</fullName>
    </submittedName>
</protein>
<dbReference type="PANTHER" id="PTHR10357:SF215">
    <property type="entry name" value="ALPHA-AMYLASE 1"/>
    <property type="match status" value="1"/>
</dbReference>
<dbReference type="Gene3D" id="2.60.40.1180">
    <property type="entry name" value="Golgi alpha-mannosidase II"/>
    <property type="match status" value="1"/>
</dbReference>
<dbReference type="Gene3D" id="3.20.20.80">
    <property type="entry name" value="Glycosidases"/>
    <property type="match status" value="1"/>
</dbReference>
<name>A0A4Z0H6D1_9BACI</name>
<dbReference type="SMART" id="SM00642">
    <property type="entry name" value="Aamy"/>
    <property type="match status" value="1"/>
</dbReference>
<dbReference type="GO" id="GO:0016829">
    <property type="term" value="F:lyase activity"/>
    <property type="evidence" value="ECO:0007669"/>
    <property type="project" value="UniProtKB-KW"/>
</dbReference>
<dbReference type="InterPro" id="IPR054174">
    <property type="entry name" value="Alpha-amylase-like_C"/>
</dbReference>
<reference evidence="7 8" key="1">
    <citation type="journal article" date="2003" name="Int. J. Syst. Evol. Microbiol.">
        <title>Halobacillus salinus sp. nov., isolated from a salt lake on the coast of the East Sea in Korea.</title>
        <authorList>
            <person name="Yoon J.H."/>
            <person name="Kang K.H."/>
            <person name="Park Y.H."/>
        </authorList>
    </citation>
    <scope>NUCLEOTIDE SEQUENCE [LARGE SCALE GENOMIC DNA]</scope>
    <source>
        <strain evidence="7 8">HSL-3</strain>
    </source>
</reference>
<feature type="chain" id="PRO_5039233914" evidence="5">
    <location>
        <begin position="25"/>
        <end position="495"/>
    </location>
</feature>
<dbReference type="EMBL" id="SRJC01000001">
    <property type="protein sequence ID" value="TGB05249.1"/>
    <property type="molecule type" value="Genomic_DNA"/>
</dbReference>
<dbReference type="InterPro" id="IPR006047">
    <property type="entry name" value="GH13_cat_dom"/>
</dbReference>
<keyword evidence="4" id="KW-0472">Membrane</keyword>
<dbReference type="SUPFAM" id="SSF51011">
    <property type="entry name" value="Glycosyl hydrolase domain"/>
    <property type="match status" value="1"/>
</dbReference>
<proteinExistence type="predicted"/>
<dbReference type="Pfam" id="PF22026">
    <property type="entry name" value="Alpha-amylase_C_2"/>
    <property type="match status" value="1"/>
</dbReference>
<keyword evidence="3 5" id="KW-0732">Signal</keyword>
<keyword evidence="8" id="KW-1185">Reference proteome</keyword>
<accession>A0A4Z0H6D1</accession>
<dbReference type="SUPFAM" id="SSF51445">
    <property type="entry name" value="(Trans)glycosidases"/>
    <property type="match status" value="1"/>
</dbReference>
<keyword evidence="7" id="KW-0456">Lyase</keyword>
<dbReference type="PANTHER" id="PTHR10357">
    <property type="entry name" value="ALPHA-AMYLASE FAMILY MEMBER"/>
    <property type="match status" value="1"/>
</dbReference>
<keyword evidence="2" id="KW-0479">Metal-binding</keyword>
<dbReference type="GO" id="GO:0005975">
    <property type="term" value="P:carbohydrate metabolic process"/>
    <property type="evidence" value="ECO:0007669"/>
    <property type="project" value="InterPro"/>
</dbReference>
<evidence type="ECO:0000256" key="5">
    <source>
        <dbReference type="SAM" id="SignalP"/>
    </source>
</evidence>
<evidence type="ECO:0000313" key="7">
    <source>
        <dbReference type="EMBL" id="TGB05249.1"/>
    </source>
</evidence>
<feature type="domain" description="Glycosyl hydrolase family 13 catalytic" evidence="6">
    <location>
        <begin position="38"/>
        <end position="383"/>
    </location>
</feature>
<dbReference type="InterPro" id="IPR013780">
    <property type="entry name" value="Glyco_hydro_b"/>
</dbReference>
<dbReference type="AlphaFoldDB" id="A0A4Z0H6D1"/>
<dbReference type="Proteomes" id="UP000297982">
    <property type="component" value="Unassembled WGS sequence"/>
</dbReference>
<dbReference type="Pfam" id="PF00128">
    <property type="entry name" value="Alpha-amylase"/>
    <property type="match status" value="1"/>
</dbReference>
<feature type="signal peptide" evidence="5">
    <location>
        <begin position="1"/>
        <end position="24"/>
    </location>
</feature>
<dbReference type="STRING" id="192814.GCA_900166575_02334"/>
<comment type="cofactor">
    <cofactor evidence="1">
        <name>Ca(2+)</name>
        <dbReference type="ChEBI" id="CHEBI:29108"/>
    </cofactor>
</comment>
<comment type="caution">
    <text evidence="7">The sequence shown here is derived from an EMBL/GenBank/DDBJ whole genome shotgun (WGS) entry which is preliminary data.</text>
</comment>
<gene>
    <name evidence="7" type="ORF">E4663_09750</name>
</gene>
<evidence type="ECO:0000256" key="1">
    <source>
        <dbReference type="ARBA" id="ARBA00001913"/>
    </source>
</evidence>
<keyword evidence="4" id="KW-1133">Transmembrane helix</keyword>
<dbReference type="GO" id="GO:0046872">
    <property type="term" value="F:metal ion binding"/>
    <property type="evidence" value="ECO:0007669"/>
    <property type="project" value="UniProtKB-KW"/>
</dbReference>